<keyword evidence="3" id="KW-1185">Reference proteome</keyword>
<dbReference type="STRING" id="5454.A0A163DZP0"/>
<feature type="region of interest" description="Disordered" evidence="1">
    <location>
        <begin position="228"/>
        <end position="256"/>
    </location>
</feature>
<feature type="region of interest" description="Disordered" evidence="1">
    <location>
        <begin position="434"/>
        <end position="458"/>
    </location>
</feature>
<comment type="caution">
    <text evidence="2">The sequence shown here is derived from an EMBL/GenBank/DDBJ whole genome shotgun (WGS) entry which is preliminary data.</text>
</comment>
<proteinExistence type="predicted"/>
<organism evidence="2 3">
    <name type="scientific">Didymella rabiei</name>
    <name type="common">Chickpea ascochyta blight fungus</name>
    <name type="synonym">Mycosphaerella rabiei</name>
    <dbReference type="NCBI Taxonomy" id="5454"/>
    <lineage>
        <taxon>Eukaryota</taxon>
        <taxon>Fungi</taxon>
        <taxon>Dikarya</taxon>
        <taxon>Ascomycota</taxon>
        <taxon>Pezizomycotina</taxon>
        <taxon>Dothideomycetes</taxon>
        <taxon>Pleosporomycetidae</taxon>
        <taxon>Pleosporales</taxon>
        <taxon>Pleosporineae</taxon>
        <taxon>Didymellaceae</taxon>
        <taxon>Ascochyta</taxon>
    </lineage>
</organism>
<feature type="compositionally biased region" description="Basic residues" evidence="1">
    <location>
        <begin position="229"/>
        <end position="244"/>
    </location>
</feature>
<feature type="compositionally biased region" description="Low complexity" evidence="1">
    <location>
        <begin position="341"/>
        <end position="352"/>
    </location>
</feature>
<gene>
    <name evidence="2" type="ORF">ST47_g5451</name>
</gene>
<evidence type="ECO:0000313" key="3">
    <source>
        <dbReference type="Proteomes" id="UP000076837"/>
    </source>
</evidence>
<accession>A0A163DZP0</accession>
<protein>
    <submittedName>
        <fullName evidence="2">Zinc ion binding</fullName>
    </submittedName>
</protein>
<sequence>MALRTAKKAEIVLARSKRTSEKYPVRTSHLSGSCPSSRGLVPFLHYTDDTHLKACRCLEAEEHERSHPVSDDDKNLAIAVARYLGKFGLESCLQSVFHQYYEQKKIEWALNNVRAERFHYSSKNKDFVCRCDLHQHRNYRRVHNPEIQELCAEFFQLNTTETGCTQEQWRKFDVKSQKSFAAQSNWEADLVETRTSLPRLRKSALEYDSPTGIELIKSREECLQGFHGYRSRRSSSPRKRHATKSSHMAHLSSRSNGVTDIPEDVWRVSRPSVYLGQYETESTMSTPLGSAATPAWHNAGPVRKTQEFRPSRLGLLSNPPSGTRHDHTRQPSSLGVDSGNVHAASSHRVVSSQPEADLAGLEVRPRETLQHPTSRPSKPSTAHIDPIARTVELPCPAKTVELDTASVPLRFLPHNSRTPQELEETSPEYVAELAGKRPLIRSKRHDPTKGHKRADSHI</sequence>
<dbReference type="AlphaFoldDB" id="A0A163DZP0"/>
<evidence type="ECO:0000313" key="2">
    <source>
        <dbReference type="EMBL" id="KZM23432.1"/>
    </source>
</evidence>
<feature type="region of interest" description="Disordered" evidence="1">
    <location>
        <begin position="284"/>
        <end position="384"/>
    </location>
</feature>
<name>A0A163DZP0_DIDRA</name>
<dbReference type="EMBL" id="JYNV01000196">
    <property type="protein sequence ID" value="KZM23432.1"/>
    <property type="molecule type" value="Genomic_DNA"/>
</dbReference>
<dbReference type="Proteomes" id="UP000076837">
    <property type="component" value="Unassembled WGS sequence"/>
</dbReference>
<feature type="compositionally biased region" description="Basic and acidic residues" evidence="1">
    <location>
        <begin position="445"/>
        <end position="458"/>
    </location>
</feature>
<reference evidence="2 3" key="1">
    <citation type="journal article" date="2016" name="Sci. Rep.">
        <title>Draft genome sequencing and secretome analysis of fungal phytopathogen Ascochyta rabiei provides insight into the necrotrophic effector repertoire.</title>
        <authorList>
            <person name="Verma S."/>
            <person name="Gazara R.K."/>
            <person name="Nizam S."/>
            <person name="Parween S."/>
            <person name="Chattopadhyay D."/>
            <person name="Verma P.K."/>
        </authorList>
    </citation>
    <scope>NUCLEOTIDE SEQUENCE [LARGE SCALE GENOMIC DNA]</scope>
    <source>
        <strain evidence="2 3">ArDII</strain>
    </source>
</reference>
<evidence type="ECO:0000256" key="1">
    <source>
        <dbReference type="SAM" id="MobiDB-lite"/>
    </source>
</evidence>
<feature type="compositionally biased region" description="Polar residues" evidence="1">
    <location>
        <begin position="370"/>
        <end position="380"/>
    </location>
</feature>